<organism evidence="7 8">
    <name type="scientific">Leeuwenhoekiella marinoflava</name>
    <dbReference type="NCBI Taxonomy" id="988"/>
    <lineage>
        <taxon>Bacteria</taxon>
        <taxon>Pseudomonadati</taxon>
        <taxon>Bacteroidota</taxon>
        <taxon>Flavobacteriia</taxon>
        <taxon>Flavobacteriales</taxon>
        <taxon>Flavobacteriaceae</taxon>
        <taxon>Leeuwenhoekiella</taxon>
    </lineage>
</organism>
<reference evidence="7 8" key="1">
    <citation type="submission" date="2018-07" db="EMBL/GenBank/DDBJ databases">
        <title>Leeuwenhoekiella genomics.</title>
        <authorList>
            <person name="Tahon G."/>
            <person name="Willems A."/>
        </authorList>
    </citation>
    <scope>NUCLEOTIDE SEQUENCE [LARGE SCALE GENOMIC DNA]</scope>
    <source>
        <strain evidence="7 8">LMG 1345</strain>
    </source>
</reference>
<keyword evidence="4 5" id="KW-0479">Metal-binding</keyword>
<dbReference type="FunFam" id="3.40.1390.30:FF:000001">
    <property type="entry name" value="GTP cyclohydrolase 1 type 2"/>
    <property type="match status" value="1"/>
</dbReference>
<dbReference type="RefSeq" id="WP_073099443.1">
    <property type="nucleotide sequence ID" value="NZ_JBALUR010000005.1"/>
</dbReference>
<feature type="binding site" evidence="6">
    <location>
        <position position="65"/>
    </location>
    <ligand>
        <name>a divalent metal cation</name>
        <dbReference type="ChEBI" id="CHEBI:60240"/>
        <label>1</label>
    </ligand>
</feature>
<evidence type="ECO:0000256" key="4">
    <source>
        <dbReference type="ARBA" id="ARBA00022723"/>
    </source>
</evidence>
<dbReference type="Pfam" id="PF01784">
    <property type="entry name" value="DUF34_NIF3"/>
    <property type="match status" value="1"/>
</dbReference>
<evidence type="ECO:0000256" key="2">
    <source>
        <dbReference type="ARBA" id="ARBA00011643"/>
    </source>
</evidence>
<dbReference type="GO" id="GO:0005737">
    <property type="term" value="C:cytoplasm"/>
    <property type="evidence" value="ECO:0007669"/>
    <property type="project" value="TreeGrafter"/>
</dbReference>
<feature type="binding site" evidence="6">
    <location>
        <position position="327"/>
    </location>
    <ligand>
        <name>a divalent metal cation</name>
        <dbReference type="ChEBI" id="CHEBI:60240"/>
        <label>1</label>
    </ligand>
</feature>
<evidence type="ECO:0000313" key="8">
    <source>
        <dbReference type="Proteomes" id="UP000290608"/>
    </source>
</evidence>
<dbReference type="SUPFAM" id="SSF102705">
    <property type="entry name" value="NIF3 (NGG1p interacting factor 3)-like"/>
    <property type="match status" value="1"/>
</dbReference>
<dbReference type="GO" id="GO:0046872">
    <property type="term" value="F:metal ion binding"/>
    <property type="evidence" value="ECO:0007669"/>
    <property type="project" value="UniProtKB-UniRule"/>
</dbReference>
<dbReference type="InterPro" id="IPR002678">
    <property type="entry name" value="DUF34/NIF3"/>
</dbReference>
<dbReference type="Gene3D" id="3.40.1390.30">
    <property type="entry name" value="NIF3 (NGG1p interacting factor 3)-like"/>
    <property type="match status" value="2"/>
</dbReference>
<evidence type="ECO:0000256" key="1">
    <source>
        <dbReference type="ARBA" id="ARBA00006964"/>
    </source>
</evidence>
<dbReference type="Gene3D" id="3.30.70.120">
    <property type="match status" value="1"/>
</dbReference>
<dbReference type="InterPro" id="IPR036069">
    <property type="entry name" value="DUF34/NIF3_sf"/>
</dbReference>
<comment type="similarity">
    <text evidence="1 5">Belongs to the GTP cyclohydrolase I type 2/NIF3 family.</text>
</comment>
<dbReference type="PANTHER" id="PTHR13799">
    <property type="entry name" value="NGG1 INTERACTING FACTOR 3"/>
    <property type="match status" value="1"/>
</dbReference>
<evidence type="ECO:0000313" key="7">
    <source>
        <dbReference type="EMBL" id="RXG26873.1"/>
    </source>
</evidence>
<dbReference type="InterPro" id="IPR015867">
    <property type="entry name" value="N-reg_PII/ATP_PRibTrfase_C"/>
</dbReference>
<dbReference type="EMBL" id="QOVL01000018">
    <property type="protein sequence ID" value="RXG26873.1"/>
    <property type="molecule type" value="Genomic_DNA"/>
</dbReference>
<evidence type="ECO:0000256" key="5">
    <source>
        <dbReference type="PIRNR" id="PIRNR037489"/>
    </source>
</evidence>
<dbReference type="AlphaFoldDB" id="A0A4Q0PJJ2"/>
<dbReference type="InterPro" id="IPR017221">
    <property type="entry name" value="DUF34/NIF3_bac"/>
</dbReference>
<feature type="binding site" evidence="6">
    <location>
        <position position="103"/>
    </location>
    <ligand>
        <name>a divalent metal cation</name>
        <dbReference type="ChEBI" id="CHEBI:60240"/>
        <label>1</label>
    </ligand>
</feature>
<accession>A0A4Q0PJJ2</accession>
<proteinExistence type="inferred from homology"/>
<evidence type="ECO:0000256" key="6">
    <source>
        <dbReference type="PIRSR" id="PIRSR602678-1"/>
    </source>
</evidence>
<dbReference type="PIRSF" id="PIRSF037489">
    <property type="entry name" value="UCP037489_NIF3_YqfO"/>
    <property type="match status" value="1"/>
</dbReference>
<protein>
    <recommendedName>
        <fullName evidence="3 5">GTP cyclohydrolase 1 type 2 homolog</fullName>
    </recommendedName>
</protein>
<name>A0A4Q0PJJ2_9FLAO</name>
<comment type="caution">
    <text evidence="7">The sequence shown here is derived from an EMBL/GenBank/DDBJ whole genome shotgun (WGS) entry which is preliminary data.</text>
</comment>
<dbReference type="Proteomes" id="UP000290608">
    <property type="component" value="Unassembled WGS sequence"/>
</dbReference>
<evidence type="ECO:0000256" key="3">
    <source>
        <dbReference type="ARBA" id="ARBA00022112"/>
    </source>
</evidence>
<dbReference type="PANTHER" id="PTHR13799:SF14">
    <property type="entry name" value="GTP CYCLOHYDROLASE 1 TYPE 2 HOMOLOG"/>
    <property type="match status" value="1"/>
</dbReference>
<dbReference type="NCBIfam" id="TIGR00486">
    <property type="entry name" value="YbgI_SA1388"/>
    <property type="match status" value="1"/>
</dbReference>
<dbReference type="STRING" id="1122159.SAMN02745246_02386"/>
<gene>
    <name evidence="7" type="ORF">DSL99_3183</name>
</gene>
<sequence>MTVNDIASALEEFAPLTYAEDFDNVGLLLGNKNTEVTGVLVALDTLENTVDEAIANNCNLIVSFHPIIFSGLKKITGKNYVERVILKAIKNDIAIYAIHTALDNMPHGVSKGMCDALKLENRKVLIPRKGVIKKLTTYVPKNEVIAVRESLFKAGAGNIGNYEQCSFSTKGKGTFMGNEDSNPTIGNRLELQIEKEVQLNITFEARLESAVLKALFNTHSYEEVAYEITTLDNQNQNIGMGMIGALTTPLEEVAFLKMVKKAFNAEGIRHSPFCNKPIKKVAVLGGSGSFAINAALKAGADAFITADLKYHQFYQAERQLILADIGHYESEQFTKNILTDFLTKKFTNFAVVLSDENTNPIKYL</sequence>
<feature type="binding site" evidence="6">
    <location>
        <position position="331"/>
    </location>
    <ligand>
        <name>a divalent metal cation</name>
        <dbReference type="ChEBI" id="CHEBI:60240"/>
        <label>1</label>
    </ligand>
</feature>
<comment type="subunit">
    <text evidence="2">Homohexamer.</text>
</comment>